<feature type="repeat" description="TPR" evidence="1">
    <location>
        <begin position="326"/>
        <end position="359"/>
    </location>
</feature>
<dbReference type="AlphaFoldDB" id="A0A378JJW1"/>
<accession>A0A378JJW1</accession>
<name>A0A378JJW1_9GAMM</name>
<dbReference type="PANTHER" id="PTHR12558">
    <property type="entry name" value="CELL DIVISION CYCLE 16,23,27"/>
    <property type="match status" value="1"/>
</dbReference>
<dbReference type="PROSITE" id="PS50005">
    <property type="entry name" value="TPR"/>
    <property type="match status" value="2"/>
</dbReference>
<feature type="repeat" description="TPR" evidence="1">
    <location>
        <begin position="462"/>
        <end position="495"/>
    </location>
</feature>
<evidence type="ECO:0000313" key="3">
    <source>
        <dbReference type="Proteomes" id="UP000254794"/>
    </source>
</evidence>
<sequence>MKRIFYTLALLIFVISVNGIVSTWAAEDNTIEQKYSLAQKLIAERRYQEAIKLLEEVKVNNKKPDVDITLGDTYVMLDNLQMALYYYKSALDKAKLSNNEVMARISLFRIARMQISLDQVQEAIINYELLLNMNLSSEDRGIAEEGLQKAQAILLGKKLQQAATFIEQGKGTVAFDLIKNDLEKNKDNYRLQIIAGQSLALMNKPQEALIHFQQALDLSISNDENNTALLNIIKMQYWLGDNQAAQKSLVELQKLPLSEQNKQQLNNIIEQSVATPKALEQKSAEEAQEVLLGDKLQKATVLIKREKGKAAYTIIKDELEKNISSYRLQFVAGQSLAMMGKPAEALDHFQRALALSQTNEQKIATLLNILKMQYWLKSNSAQQTLNQLQKLSLSTQDKQQLDKIITNSTIVLGLNTDDTKTEVNETLLGEKLQRAIVLIERGQGKAAYAIIKDELEKNDKSYRLQFVAGQSLAMMERPQEALRYFQRALSLSQNEEQRVSTLLNILKMQYWLKDNSAQQTLNQLQKLNLSAQERRQLDKIVSNSKAAPGTNPDKNEMNESLLGEKLQRAIAFIEQGRGKAAYAIIKDELEKNNKSYRLQFVAGQSLAIMEKPKEALNHFQLASELSENDEQKIATLLNILKMHYWLLNLKAAENTLKELHALPLTPKDKKEIIELTIKSRLKKASRVGKNPTDLAMERIRLALKKEKPREALALLLKYPNKTSYLYYLTAGDVLFLLEDPRNSEDYYIAAYKKATNQEERKAALFGIGKTTLWLEEYEKGLAAYRELSTFSLTKDDKEIVTTGLVISITNLDFPRKALTLVENTPSFNYPMSVIAATRAALYSGLAYKAQAIWLGNLKTLQKIPPGHFLQRQIREINWLLLQETSTAALGTNYYTVKDTDDFVITRQSADYSYRTFGINSNTISVVGQNFYTDPQYKIKMNYFSIRQIFTNIEDDLDLDFTATAAELRYGYPLDQSPWRPMLWRAGLFYHPNDYLVFNTYNSQEVVEAIPALQEGILINTTEGGFIFHPITRLYTRFAFFHNRFTDGNRRNGKSMAFSYQLIRQLALFVELRYRGYRNSLYSNGNYFSPAKLEEKTINVILKRRFTATWAIYAEGGVGDQTILPTPFDQESKAPVLSYDINLTGALTDNLRLNLVYGYSRNAFGSFMGSYARTYFAANLKLFIL</sequence>
<dbReference type="Proteomes" id="UP000254794">
    <property type="component" value="Unassembled WGS sequence"/>
</dbReference>
<keyword evidence="3" id="KW-1185">Reference proteome</keyword>
<dbReference type="SMART" id="SM00028">
    <property type="entry name" value="TPR"/>
    <property type="match status" value="7"/>
</dbReference>
<gene>
    <name evidence="2" type="ORF">NCTC13316_00581</name>
</gene>
<organism evidence="2 3">
    <name type="scientific">Legionella busanensis</name>
    <dbReference type="NCBI Taxonomy" id="190655"/>
    <lineage>
        <taxon>Bacteria</taxon>
        <taxon>Pseudomonadati</taxon>
        <taxon>Pseudomonadota</taxon>
        <taxon>Gammaproteobacteria</taxon>
        <taxon>Legionellales</taxon>
        <taxon>Legionellaceae</taxon>
        <taxon>Legionella</taxon>
    </lineage>
</organism>
<evidence type="ECO:0000313" key="2">
    <source>
        <dbReference type="EMBL" id="STX50499.1"/>
    </source>
</evidence>
<dbReference type="OrthoDB" id="5651286at2"/>
<dbReference type="Gene3D" id="1.25.40.10">
    <property type="entry name" value="Tetratricopeptide repeat domain"/>
    <property type="match status" value="4"/>
</dbReference>
<dbReference type="RefSeq" id="WP_115330212.1">
    <property type="nucleotide sequence ID" value="NZ_CAAAHP010000004.1"/>
</dbReference>
<dbReference type="EMBL" id="UGOD01000001">
    <property type="protein sequence ID" value="STX50499.1"/>
    <property type="molecule type" value="Genomic_DNA"/>
</dbReference>
<dbReference type="InterPro" id="IPR019734">
    <property type="entry name" value="TPR_rpt"/>
</dbReference>
<proteinExistence type="predicted"/>
<dbReference type="InterPro" id="IPR011990">
    <property type="entry name" value="TPR-like_helical_dom_sf"/>
</dbReference>
<evidence type="ECO:0000256" key="1">
    <source>
        <dbReference type="PROSITE-ProRule" id="PRU00339"/>
    </source>
</evidence>
<dbReference type="PANTHER" id="PTHR12558:SF13">
    <property type="entry name" value="CELL DIVISION CYCLE PROTEIN 27 HOMOLOG"/>
    <property type="match status" value="1"/>
</dbReference>
<dbReference type="GO" id="GO:0051301">
    <property type="term" value="P:cell division"/>
    <property type="evidence" value="ECO:0007669"/>
    <property type="project" value="TreeGrafter"/>
</dbReference>
<dbReference type="SUPFAM" id="SSF48452">
    <property type="entry name" value="TPR-like"/>
    <property type="match status" value="4"/>
</dbReference>
<reference evidence="2 3" key="1">
    <citation type="submission" date="2018-06" db="EMBL/GenBank/DDBJ databases">
        <authorList>
            <consortium name="Pathogen Informatics"/>
            <person name="Doyle S."/>
        </authorList>
    </citation>
    <scope>NUCLEOTIDE SEQUENCE [LARGE SCALE GENOMIC DNA]</scope>
    <source>
        <strain evidence="2 3">NCTC13316</strain>
    </source>
</reference>
<protein>
    <submittedName>
        <fullName evidence="2">Cellulose synthase subunit BcsC</fullName>
    </submittedName>
</protein>
<keyword evidence="1" id="KW-0802">TPR repeat</keyword>